<dbReference type="Proteomes" id="UP000253562">
    <property type="component" value="Unassembled WGS sequence"/>
</dbReference>
<sequence>MHIYCRTKSSLVMPLLLAFFCSPLAAQEFPGWGELVDPVGDCPVDPLPDGIQLTIPAGIHQLNPTMDTVNAPRVWQSVEADFLYEVRVKDFPRPEADSGANGNRSYVAAGIVIWHDENNFLRWTRSASAEKNAVYLSCEQFENGKHVGGGYFRMKDEPIWIRVERRGNTLRMSASDDGKKWQQAIERDCTFPTALKAGVFGLNVTEKEFQFRFSDGYLLK</sequence>
<dbReference type="InterPro" id="IPR013320">
    <property type="entry name" value="ConA-like_dom_sf"/>
</dbReference>
<reference evidence="2 3" key="1">
    <citation type="submission" date="2018-07" db="EMBL/GenBank/DDBJ databases">
        <title>Comparative genomes isolates from brazilian mangrove.</title>
        <authorList>
            <person name="De Araujo J.E."/>
            <person name="Taketani R.G."/>
            <person name="Silva M.C.P."/>
            <person name="Lourenco M.V."/>
            <person name="Oliveira V.M."/>
            <person name="Andreote F.D."/>
        </authorList>
    </citation>
    <scope>NUCLEOTIDE SEQUENCE [LARGE SCALE GENOMIC DNA]</scope>
    <source>
        <strain evidence="2 3">HEX PRIS-MGV</strain>
    </source>
</reference>
<dbReference type="EMBL" id="QPEX01000033">
    <property type="protein sequence ID" value="RCS46143.1"/>
    <property type="molecule type" value="Genomic_DNA"/>
</dbReference>
<dbReference type="Pfam" id="PF07081">
    <property type="entry name" value="DUF1349"/>
    <property type="match status" value="1"/>
</dbReference>
<evidence type="ECO:0000313" key="2">
    <source>
        <dbReference type="EMBL" id="RCS46143.1"/>
    </source>
</evidence>
<comment type="caution">
    <text evidence="2">The sequence shown here is derived from an EMBL/GenBank/DDBJ whole genome shotgun (WGS) entry which is preliminary data.</text>
</comment>
<dbReference type="Gene3D" id="2.60.120.200">
    <property type="match status" value="1"/>
</dbReference>
<dbReference type="InterPro" id="IPR009784">
    <property type="entry name" value="DUF1349"/>
</dbReference>
<feature type="chain" id="PRO_5016845223" evidence="1">
    <location>
        <begin position="27"/>
        <end position="220"/>
    </location>
</feature>
<gene>
    <name evidence="2" type="ORF">DTL42_16820</name>
</gene>
<dbReference type="AlphaFoldDB" id="A0A368KNX2"/>
<keyword evidence="1" id="KW-0732">Signal</keyword>
<organism evidence="2 3">
    <name type="scientific">Bremerella cremea</name>
    <dbReference type="NCBI Taxonomy" id="1031537"/>
    <lineage>
        <taxon>Bacteria</taxon>
        <taxon>Pseudomonadati</taxon>
        <taxon>Planctomycetota</taxon>
        <taxon>Planctomycetia</taxon>
        <taxon>Pirellulales</taxon>
        <taxon>Pirellulaceae</taxon>
        <taxon>Bremerella</taxon>
    </lineage>
</organism>
<evidence type="ECO:0000256" key="1">
    <source>
        <dbReference type="SAM" id="SignalP"/>
    </source>
</evidence>
<feature type="signal peptide" evidence="1">
    <location>
        <begin position="1"/>
        <end position="26"/>
    </location>
</feature>
<evidence type="ECO:0000313" key="3">
    <source>
        <dbReference type="Proteomes" id="UP000253562"/>
    </source>
</evidence>
<protein>
    <submittedName>
        <fullName evidence="2">DUF1349 domain-containing protein</fullName>
    </submittedName>
</protein>
<proteinExistence type="predicted"/>
<accession>A0A368KNX2</accession>
<dbReference type="SUPFAM" id="SSF49899">
    <property type="entry name" value="Concanavalin A-like lectins/glucanases"/>
    <property type="match status" value="1"/>
</dbReference>
<name>A0A368KNX2_9BACT</name>